<name>A0A822YZH8_NELNU</name>
<accession>A0A822YZH8</accession>
<reference evidence="1 2" key="1">
    <citation type="journal article" date="2020" name="Mol. Biol. Evol.">
        <title>Distinct Expression and Methylation Patterns for Genes with Different Fates following a Single Whole-Genome Duplication in Flowering Plants.</title>
        <authorList>
            <person name="Shi T."/>
            <person name="Rahmani R.S."/>
            <person name="Gugger P.F."/>
            <person name="Wang M."/>
            <person name="Li H."/>
            <person name="Zhang Y."/>
            <person name="Li Z."/>
            <person name="Wang Q."/>
            <person name="Van de Peer Y."/>
            <person name="Marchal K."/>
            <person name="Chen J."/>
        </authorList>
    </citation>
    <scope>NUCLEOTIDE SEQUENCE [LARGE SCALE GENOMIC DNA]</scope>
    <source>
        <tissue evidence="1">Leaf</tissue>
    </source>
</reference>
<keyword evidence="2" id="KW-1185">Reference proteome</keyword>
<organism evidence="1 2">
    <name type="scientific">Nelumbo nucifera</name>
    <name type="common">Sacred lotus</name>
    <dbReference type="NCBI Taxonomy" id="4432"/>
    <lineage>
        <taxon>Eukaryota</taxon>
        <taxon>Viridiplantae</taxon>
        <taxon>Streptophyta</taxon>
        <taxon>Embryophyta</taxon>
        <taxon>Tracheophyta</taxon>
        <taxon>Spermatophyta</taxon>
        <taxon>Magnoliopsida</taxon>
        <taxon>Proteales</taxon>
        <taxon>Nelumbonaceae</taxon>
        <taxon>Nelumbo</taxon>
    </lineage>
</organism>
<dbReference type="EMBL" id="DUZY01000004">
    <property type="protein sequence ID" value="DAD36861.1"/>
    <property type="molecule type" value="Genomic_DNA"/>
</dbReference>
<comment type="caution">
    <text evidence="1">The sequence shown here is derived from an EMBL/GenBank/DDBJ whole genome shotgun (WGS) entry which is preliminary data.</text>
</comment>
<evidence type="ECO:0000313" key="1">
    <source>
        <dbReference type="EMBL" id="DAD36861.1"/>
    </source>
</evidence>
<dbReference type="Proteomes" id="UP000607653">
    <property type="component" value="Unassembled WGS sequence"/>
</dbReference>
<sequence length="64" mass="7581">MIRGNEMQPNPRWLKLGNCQSFMKYSMHLEVPELLELSSETGKNAELELKRVDVESEWEVLWET</sequence>
<proteinExistence type="predicted"/>
<gene>
    <name evidence="1" type="ORF">HUJ06_007502</name>
</gene>
<protein>
    <submittedName>
        <fullName evidence="1">Uncharacterized protein</fullName>
    </submittedName>
</protein>
<evidence type="ECO:0000313" key="2">
    <source>
        <dbReference type="Proteomes" id="UP000607653"/>
    </source>
</evidence>
<dbReference type="AlphaFoldDB" id="A0A822YZH8"/>